<comment type="caution">
    <text evidence="1">The sequence shown here is derived from an EMBL/GenBank/DDBJ whole genome shotgun (WGS) entry which is preliminary data.</text>
</comment>
<protein>
    <submittedName>
        <fullName evidence="1">Uncharacterized protein</fullName>
    </submittedName>
</protein>
<sequence length="79" mass="8205">KGHRPPSHPVLCCAEGCAESSQGPVSPPHGQKERPSFSFVAGLPQVSAQLLRIPAPLLEAGQEVVNNTGIEGSGDTLHQ</sequence>
<dbReference type="EMBL" id="JASSZA010000015">
    <property type="protein sequence ID" value="KAK2092026.1"/>
    <property type="molecule type" value="Genomic_DNA"/>
</dbReference>
<reference evidence="1 2" key="1">
    <citation type="submission" date="2023-05" db="EMBL/GenBank/DDBJ databases">
        <title>B98-5 Cell Line De Novo Hybrid Assembly: An Optical Mapping Approach.</title>
        <authorList>
            <person name="Kananen K."/>
            <person name="Auerbach J.A."/>
            <person name="Kautto E."/>
            <person name="Blachly J.S."/>
        </authorList>
    </citation>
    <scope>NUCLEOTIDE SEQUENCE [LARGE SCALE GENOMIC DNA]</scope>
    <source>
        <strain evidence="1">B95-8</strain>
        <tissue evidence="1">Cell line</tissue>
    </source>
</reference>
<evidence type="ECO:0000313" key="2">
    <source>
        <dbReference type="Proteomes" id="UP001266305"/>
    </source>
</evidence>
<organism evidence="1 2">
    <name type="scientific">Saguinus oedipus</name>
    <name type="common">Cotton-top tamarin</name>
    <name type="synonym">Oedipomidas oedipus</name>
    <dbReference type="NCBI Taxonomy" id="9490"/>
    <lineage>
        <taxon>Eukaryota</taxon>
        <taxon>Metazoa</taxon>
        <taxon>Chordata</taxon>
        <taxon>Craniata</taxon>
        <taxon>Vertebrata</taxon>
        <taxon>Euteleostomi</taxon>
        <taxon>Mammalia</taxon>
        <taxon>Eutheria</taxon>
        <taxon>Euarchontoglires</taxon>
        <taxon>Primates</taxon>
        <taxon>Haplorrhini</taxon>
        <taxon>Platyrrhini</taxon>
        <taxon>Cebidae</taxon>
        <taxon>Callitrichinae</taxon>
        <taxon>Saguinus</taxon>
    </lineage>
</organism>
<evidence type="ECO:0000313" key="1">
    <source>
        <dbReference type="EMBL" id="KAK2092026.1"/>
    </source>
</evidence>
<dbReference type="Proteomes" id="UP001266305">
    <property type="component" value="Unassembled WGS sequence"/>
</dbReference>
<feature type="non-terminal residue" evidence="1">
    <location>
        <position position="1"/>
    </location>
</feature>
<keyword evidence="2" id="KW-1185">Reference proteome</keyword>
<accession>A0ABQ9U4N9</accession>
<proteinExistence type="predicted"/>
<gene>
    <name evidence="1" type="ORF">P7K49_028554</name>
</gene>
<name>A0ABQ9U4N9_SAGOE</name>